<evidence type="ECO:0000313" key="2">
    <source>
        <dbReference type="EMBL" id="CAF1360493.1"/>
    </source>
</evidence>
<organism evidence="2 3">
    <name type="scientific">Adineta ricciae</name>
    <name type="common">Rotifer</name>
    <dbReference type="NCBI Taxonomy" id="249248"/>
    <lineage>
        <taxon>Eukaryota</taxon>
        <taxon>Metazoa</taxon>
        <taxon>Spiralia</taxon>
        <taxon>Gnathifera</taxon>
        <taxon>Rotifera</taxon>
        <taxon>Eurotatoria</taxon>
        <taxon>Bdelloidea</taxon>
        <taxon>Adinetida</taxon>
        <taxon>Adinetidae</taxon>
        <taxon>Adineta</taxon>
    </lineage>
</organism>
<dbReference type="OrthoDB" id="45007at2759"/>
<dbReference type="InterPro" id="IPR029052">
    <property type="entry name" value="Metallo-depent_PP-like"/>
</dbReference>
<keyword evidence="1" id="KW-0732">Signal</keyword>
<feature type="chain" id="PRO_5032631164" evidence="1">
    <location>
        <begin position="24"/>
        <end position="223"/>
    </location>
</feature>
<reference evidence="2" key="1">
    <citation type="submission" date="2021-02" db="EMBL/GenBank/DDBJ databases">
        <authorList>
            <person name="Nowell W R."/>
        </authorList>
    </citation>
    <scope>NUCLEOTIDE SEQUENCE</scope>
</reference>
<name>A0A815HZ89_ADIRI</name>
<comment type="caution">
    <text evidence="2">The sequence shown here is derived from an EMBL/GenBank/DDBJ whole genome shotgun (WGS) entry which is preliminary data.</text>
</comment>
<dbReference type="Proteomes" id="UP000663852">
    <property type="component" value="Unassembled WGS sequence"/>
</dbReference>
<evidence type="ECO:0000313" key="3">
    <source>
        <dbReference type="Proteomes" id="UP000663852"/>
    </source>
</evidence>
<dbReference type="Gene3D" id="3.60.21.10">
    <property type="match status" value="1"/>
</dbReference>
<accession>A0A815HZ89</accession>
<protein>
    <submittedName>
        <fullName evidence="2">Uncharacterized protein</fullName>
    </submittedName>
</protein>
<evidence type="ECO:0000256" key="1">
    <source>
        <dbReference type="SAM" id="SignalP"/>
    </source>
</evidence>
<gene>
    <name evidence="2" type="ORF">EDS130_LOCUS33793</name>
</gene>
<feature type="signal peptide" evidence="1">
    <location>
        <begin position="1"/>
        <end position="23"/>
    </location>
</feature>
<sequence length="223" mass="24768">MNKCIFILHVFFLISITINQYKCCLIPRPDQIRLATAGDMAINVDWRLRVCPLEFINLTVIYDASSKQLTSTSVHDKSSSYGSPVLLHSKQSGDYLNSWSSFNYALVHIISLSCESGFPGNPSNNFLDNTTQVNRTVTPWLLFNVIDLGEDRTINTTNYVNPPGPVYLTNGATRNPEGNENVKKSTKNSCVVISDADFGILTVSDVSHATFGYILSKIKFEST</sequence>
<dbReference type="AlphaFoldDB" id="A0A815HZ89"/>
<dbReference type="EMBL" id="CAJNOJ010000274">
    <property type="protein sequence ID" value="CAF1360493.1"/>
    <property type="molecule type" value="Genomic_DNA"/>
</dbReference>
<proteinExistence type="predicted"/>